<accession>A0A9D2SRS3</accession>
<dbReference type="AlphaFoldDB" id="A0A9D2SRS3"/>
<reference evidence="1" key="2">
    <citation type="submission" date="2021-04" db="EMBL/GenBank/DDBJ databases">
        <authorList>
            <person name="Gilroy R."/>
        </authorList>
    </citation>
    <scope>NUCLEOTIDE SEQUENCE</scope>
    <source>
        <strain evidence="1">USAMLcec2-132</strain>
    </source>
</reference>
<name>A0A9D2SRS3_9FIRM</name>
<evidence type="ECO:0008006" key="3">
    <source>
        <dbReference type="Google" id="ProtNLM"/>
    </source>
</evidence>
<dbReference type="Proteomes" id="UP000823891">
    <property type="component" value="Unassembled WGS sequence"/>
</dbReference>
<dbReference type="EMBL" id="DWWS01000049">
    <property type="protein sequence ID" value="HJC24812.1"/>
    <property type="molecule type" value="Genomic_DNA"/>
</dbReference>
<organism evidence="1 2">
    <name type="scientific">Candidatus Eisenbergiella merdavium</name>
    <dbReference type="NCBI Taxonomy" id="2838551"/>
    <lineage>
        <taxon>Bacteria</taxon>
        <taxon>Bacillati</taxon>
        <taxon>Bacillota</taxon>
        <taxon>Clostridia</taxon>
        <taxon>Lachnospirales</taxon>
        <taxon>Lachnospiraceae</taxon>
        <taxon>Eisenbergiella</taxon>
    </lineage>
</organism>
<reference evidence="1" key="1">
    <citation type="journal article" date="2021" name="PeerJ">
        <title>Extensive microbial diversity within the chicken gut microbiome revealed by metagenomics and culture.</title>
        <authorList>
            <person name="Gilroy R."/>
            <person name="Ravi A."/>
            <person name="Getino M."/>
            <person name="Pursley I."/>
            <person name="Horton D.L."/>
            <person name="Alikhan N.F."/>
            <person name="Baker D."/>
            <person name="Gharbi K."/>
            <person name="Hall N."/>
            <person name="Watson M."/>
            <person name="Adriaenssens E.M."/>
            <person name="Foster-Nyarko E."/>
            <person name="Jarju S."/>
            <person name="Secka A."/>
            <person name="Antonio M."/>
            <person name="Oren A."/>
            <person name="Chaudhuri R.R."/>
            <person name="La Ragione R."/>
            <person name="Hildebrand F."/>
            <person name="Pallen M.J."/>
        </authorList>
    </citation>
    <scope>NUCLEOTIDE SEQUENCE</scope>
    <source>
        <strain evidence="1">USAMLcec2-132</strain>
    </source>
</reference>
<proteinExistence type="predicted"/>
<evidence type="ECO:0000313" key="1">
    <source>
        <dbReference type="EMBL" id="HJC24812.1"/>
    </source>
</evidence>
<evidence type="ECO:0000313" key="2">
    <source>
        <dbReference type="Proteomes" id="UP000823891"/>
    </source>
</evidence>
<gene>
    <name evidence="1" type="ORF">H9761_14095</name>
</gene>
<protein>
    <recommendedName>
        <fullName evidence="3">Cytosolic protein</fullName>
    </recommendedName>
</protein>
<sequence>MSCPNVKECACPKKTCPNNGRCCACVIKHRETDSLPYCLFLDNDGDKSVKNYYQKLKMRFENESETAEH</sequence>
<comment type="caution">
    <text evidence="1">The sequence shown here is derived from an EMBL/GenBank/DDBJ whole genome shotgun (WGS) entry which is preliminary data.</text>
</comment>